<dbReference type="GO" id="GO:0006506">
    <property type="term" value="P:GPI anchor biosynthetic process"/>
    <property type="evidence" value="ECO:0007669"/>
    <property type="project" value="UniProtKB-KW"/>
</dbReference>
<accession>A0A8H3YI81</accession>
<reference evidence="8" key="1">
    <citation type="submission" date="2020-07" db="EMBL/GenBank/DDBJ databases">
        <title>Draft Genome Sequence of a Deep-Sea Yeast, Naganishia (Cryptococcus) liquefaciens strain N6.</title>
        <authorList>
            <person name="Han Y.W."/>
            <person name="Kajitani R."/>
            <person name="Morimoto H."/>
            <person name="Parhat M."/>
            <person name="Tsubouchi H."/>
            <person name="Bakenova O."/>
            <person name="Ogata M."/>
            <person name="Argunhan B."/>
            <person name="Aoki R."/>
            <person name="Kajiwara S."/>
            <person name="Itoh T."/>
            <person name="Iwasaki H."/>
        </authorList>
    </citation>
    <scope>NUCLEOTIDE SEQUENCE</scope>
    <source>
        <strain evidence="8">N6</strain>
    </source>
</reference>
<feature type="signal peptide" evidence="7">
    <location>
        <begin position="1"/>
        <end position="33"/>
    </location>
</feature>
<dbReference type="InterPro" id="IPR007217">
    <property type="entry name" value="Per1-like"/>
</dbReference>
<organism evidence="8 9">
    <name type="scientific">Naganishia liquefaciens</name>
    <dbReference type="NCBI Taxonomy" id="104408"/>
    <lineage>
        <taxon>Eukaryota</taxon>
        <taxon>Fungi</taxon>
        <taxon>Dikarya</taxon>
        <taxon>Basidiomycota</taxon>
        <taxon>Agaricomycotina</taxon>
        <taxon>Tremellomycetes</taxon>
        <taxon>Filobasidiales</taxon>
        <taxon>Filobasidiaceae</taxon>
        <taxon>Naganishia</taxon>
    </lineage>
</organism>
<evidence type="ECO:0000256" key="1">
    <source>
        <dbReference type="ARBA" id="ARBA00004127"/>
    </source>
</evidence>
<comment type="caution">
    <text evidence="7">Lacks conserved residue(s) required for the propagation of feature annotation.</text>
</comment>
<dbReference type="GO" id="GO:0016788">
    <property type="term" value="F:hydrolase activity, acting on ester bonds"/>
    <property type="evidence" value="ECO:0007669"/>
    <property type="project" value="TreeGrafter"/>
</dbReference>
<keyword evidence="2 7" id="KW-0337">GPI-anchor biosynthesis</keyword>
<keyword evidence="5 7" id="KW-1133">Transmembrane helix</keyword>
<evidence type="ECO:0000256" key="5">
    <source>
        <dbReference type="ARBA" id="ARBA00022989"/>
    </source>
</evidence>
<dbReference type="AlphaFoldDB" id="A0A8H3YI81"/>
<keyword evidence="7" id="KW-0256">Endoplasmic reticulum</keyword>
<feature type="transmembrane region" description="Helical" evidence="7">
    <location>
        <begin position="249"/>
        <end position="271"/>
    </location>
</feature>
<comment type="similarity">
    <text evidence="7">Belongs to the PGAP3 family.</text>
</comment>
<dbReference type="Proteomes" id="UP000620104">
    <property type="component" value="Unassembled WGS sequence"/>
</dbReference>
<dbReference type="Pfam" id="PF04080">
    <property type="entry name" value="Per1"/>
    <property type="match status" value="1"/>
</dbReference>
<keyword evidence="3 7" id="KW-0812">Transmembrane</keyword>
<evidence type="ECO:0000313" key="8">
    <source>
        <dbReference type="EMBL" id="GHJ88316.1"/>
    </source>
</evidence>
<comment type="function">
    <text evidence="7">Involved in the lipid remodeling steps of GPI-anchor maturation.</text>
</comment>
<feature type="transmembrane region" description="Helical" evidence="7">
    <location>
        <begin position="219"/>
        <end position="237"/>
    </location>
</feature>
<evidence type="ECO:0000256" key="6">
    <source>
        <dbReference type="ARBA" id="ARBA00023136"/>
    </source>
</evidence>
<feature type="transmembrane region" description="Helical" evidence="7">
    <location>
        <begin position="151"/>
        <end position="169"/>
    </location>
</feature>
<sequence>MLWPSSRGRRPGLVLVTTLAAAAALCLAPFVSASSGDRHPVFKKCVQNCVSAQCDPSFPSPSLSPMLRLTRWTCHDDCSYQCTHQVTTALLQHSNPEERVHHQYYGKWPFWRLWGMQEPASVLFSLGNLWVHWNGWRKVKRRVNASMGVKWWMLALAVVQMNTWFWSAVFHTRDTPFTEKMDYFSATLTICFTLHYTLLRLFNLFPYPPARPSTPPARYLLSITFIVLYFSHIWYLLSTPRFNYGWNIIFNTSLGAIHLALWSIFSLRFSIKLPYPLSMLPTPYPPLDPLQISPKPRYSKMSAVLVLATTAAMSFELFDFPPFARILDAHSLWHAATIGIARGWYEFMIKDAAMLEAARLTYDPSGVGRVAEKVTNDAKASNTLGGSRQYVEHHR</sequence>
<gene>
    <name evidence="8" type="ORF">NliqN6_4718</name>
</gene>
<evidence type="ECO:0000313" key="9">
    <source>
        <dbReference type="Proteomes" id="UP000620104"/>
    </source>
</evidence>
<keyword evidence="6 7" id="KW-0472">Membrane</keyword>
<evidence type="ECO:0000256" key="3">
    <source>
        <dbReference type="ARBA" id="ARBA00022692"/>
    </source>
</evidence>
<dbReference type="PANTHER" id="PTHR13148:SF0">
    <property type="entry name" value="POST-GPI ATTACHMENT TO PROTEINS FACTOR 3"/>
    <property type="match status" value="1"/>
</dbReference>
<protein>
    <recommendedName>
        <fullName evidence="7">Post-GPI attachment to proteins factor 3</fullName>
    </recommendedName>
</protein>
<feature type="chain" id="PRO_5034852189" description="Post-GPI attachment to proteins factor 3" evidence="7">
    <location>
        <begin position="34"/>
        <end position="395"/>
    </location>
</feature>
<feature type="transmembrane region" description="Helical" evidence="7">
    <location>
        <begin position="181"/>
        <end position="199"/>
    </location>
</feature>
<dbReference type="OrthoDB" id="419770at2759"/>
<evidence type="ECO:0000256" key="7">
    <source>
        <dbReference type="RuleBase" id="RU365066"/>
    </source>
</evidence>
<evidence type="ECO:0000256" key="2">
    <source>
        <dbReference type="ARBA" id="ARBA00022502"/>
    </source>
</evidence>
<keyword evidence="4 7" id="KW-0732">Signal</keyword>
<dbReference type="GO" id="GO:0005789">
    <property type="term" value="C:endoplasmic reticulum membrane"/>
    <property type="evidence" value="ECO:0007669"/>
    <property type="project" value="UniProtKB-SubCell"/>
</dbReference>
<dbReference type="EMBL" id="BLZA01000030">
    <property type="protein sequence ID" value="GHJ88316.1"/>
    <property type="molecule type" value="Genomic_DNA"/>
</dbReference>
<evidence type="ECO:0000256" key="4">
    <source>
        <dbReference type="ARBA" id="ARBA00022729"/>
    </source>
</evidence>
<name>A0A8H3YI81_9TREE</name>
<comment type="subcellular location">
    <subcellularLocation>
        <location evidence="1">Endomembrane system</location>
        <topology evidence="1">Multi-pass membrane protein</topology>
    </subcellularLocation>
    <subcellularLocation>
        <location evidence="7">Endoplasmic reticulum membrane</location>
        <topology evidence="7">Multi-pass membrane protein</topology>
    </subcellularLocation>
</comment>
<comment type="caution">
    <text evidence="8">The sequence shown here is derived from an EMBL/GenBank/DDBJ whole genome shotgun (WGS) entry which is preliminary data.</text>
</comment>
<dbReference type="PANTHER" id="PTHR13148">
    <property type="entry name" value="PER1-RELATED"/>
    <property type="match status" value="1"/>
</dbReference>
<proteinExistence type="inferred from homology"/>
<keyword evidence="9" id="KW-1185">Reference proteome</keyword>